<gene>
    <name evidence="2" type="ORF">LCGC14_1576310</name>
</gene>
<feature type="transmembrane region" description="Helical" evidence="1">
    <location>
        <begin position="98"/>
        <end position="119"/>
    </location>
</feature>
<evidence type="ECO:0000256" key="1">
    <source>
        <dbReference type="SAM" id="Phobius"/>
    </source>
</evidence>
<feature type="transmembrane region" description="Helical" evidence="1">
    <location>
        <begin position="47"/>
        <end position="74"/>
    </location>
</feature>
<name>A0A0F9LIE8_9ZZZZ</name>
<proteinExistence type="predicted"/>
<comment type="caution">
    <text evidence="2">The sequence shown here is derived from an EMBL/GenBank/DDBJ whole genome shotgun (WGS) entry which is preliminary data.</text>
</comment>
<organism evidence="2">
    <name type="scientific">marine sediment metagenome</name>
    <dbReference type="NCBI Taxonomy" id="412755"/>
    <lineage>
        <taxon>unclassified sequences</taxon>
        <taxon>metagenomes</taxon>
        <taxon>ecological metagenomes</taxon>
    </lineage>
</organism>
<dbReference type="EMBL" id="LAZR01012352">
    <property type="protein sequence ID" value="KKM27280.1"/>
    <property type="molecule type" value="Genomic_DNA"/>
</dbReference>
<sequence length="123" mass="13829">MPFCGKCGVEISDKQFKNFNRTCPICFKESQTQKKKARKAKIKDNELLIFLGILVIIVIGITALGTAIVMNIHYSIKTNNNPDLEFGEFFIANFFPDVIYGFFVGVITVIVIGIIYIVAKMND</sequence>
<keyword evidence="1" id="KW-1133">Transmembrane helix</keyword>
<protein>
    <submittedName>
        <fullName evidence="2">Uncharacterized protein</fullName>
    </submittedName>
</protein>
<dbReference type="AlphaFoldDB" id="A0A0F9LIE8"/>
<keyword evidence="1" id="KW-0472">Membrane</keyword>
<keyword evidence="1" id="KW-0812">Transmembrane</keyword>
<evidence type="ECO:0000313" key="2">
    <source>
        <dbReference type="EMBL" id="KKM27280.1"/>
    </source>
</evidence>
<reference evidence="2" key="1">
    <citation type="journal article" date="2015" name="Nature">
        <title>Complex archaea that bridge the gap between prokaryotes and eukaryotes.</title>
        <authorList>
            <person name="Spang A."/>
            <person name="Saw J.H."/>
            <person name="Jorgensen S.L."/>
            <person name="Zaremba-Niedzwiedzka K."/>
            <person name="Martijn J."/>
            <person name="Lind A.E."/>
            <person name="van Eijk R."/>
            <person name="Schleper C."/>
            <person name="Guy L."/>
            <person name="Ettema T.J."/>
        </authorList>
    </citation>
    <scope>NUCLEOTIDE SEQUENCE</scope>
</reference>
<accession>A0A0F9LIE8</accession>